<dbReference type="AlphaFoldDB" id="A0A7M7NMF6"/>
<proteinExistence type="predicted"/>
<sequence length="166" mass="18837">MSHNITLSVTPIEDDVEFTEITITITQAGRLGVSRSIACIIRYTDGQGYRFPFEPPSFLRAVEEVLKSDLPDIDVLTIAQTMTVDQFYDLGVALGFTIQELDVIEYRRFHDREQAIYDMLVTWRERQSSGQAAKDIFLSLIDSPVEEMAISGLTFEKKVSLCLYIS</sequence>
<evidence type="ECO:0000313" key="1">
    <source>
        <dbReference type="EnsemblMetazoa" id="XP_030838456"/>
    </source>
</evidence>
<dbReference type="InParanoid" id="A0A7M7NMF6"/>
<dbReference type="EnsemblMetazoa" id="XM_030982596">
    <property type="protein sequence ID" value="XP_030838456"/>
    <property type="gene ID" value="LOC115922857"/>
</dbReference>
<dbReference type="GeneID" id="115922857"/>
<dbReference type="Proteomes" id="UP000007110">
    <property type="component" value="Unassembled WGS sequence"/>
</dbReference>
<dbReference type="InterPro" id="IPR011029">
    <property type="entry name" value="DEATH-like_dom_sf"/>
</dbReference>
<dbReference type="KEGG" id="spu:115922857"/>
<accession>A0A7M7NMF6</accession>
<name>A0A7M7NMF6_STRPU</name>
<dbReference type="OrthoDB" id="10170940at2759"/>
<organism evidence="1 2">
    <name type="scientific">Strongylocentrotus purpuratus</name>
    <name type="common">Purple sea urchin</name>
    <dbReference type="NCBI Taxonomy" id="7668"/>
    <lineage>
        <taxon>Eukaryota</taxon>
        <taxon>Metazoa</taxon>
        <taxon>Echinodermata</taxon>
        <taxon>Eleutherozoa</taxon>
        <taxon>Echinozoa</taxon>
        <taxon>Echinoidea</taxon>
        <taxon>Euechinoidea</taxon>
        <taxon>Echinacea</taxon>
        <taxon>Camarodonta</taxon>
        <taxon>Echinidea</taxon>
        <taxon>Strongylocentrotidae</taxon>
        <taxon>Strongylocentrotus</taxon>
    </lineage>
</organism>
<dbReference type="Gene3D" id="1.10.533.10">
    <property type="entry name" value="Death Domain, Fas"/>
    <property type="match status" value="1"/>
</dbReference>
<evidence type="ECO:0008006" key="3">
    <source>
        <dbReference type="Google" id="ProtNLM"/>
    </source>
</evidence>
<dbReference type="SUPFAM" id="SSF47986">
    <property type="entry name" value="DEATH domain"/>
    <property type="match status" value="1"/>
</dbReference>
<evidence type="ECO:0000313" key="2">
    <source>
        <dbReference type="Proteomes" id="UP000007110"/>
    </source>
</evidence>
<protein>
    <recommendedName>
        <fullName evidence="3">Death domain-containing protein</fullName>
    </recommendedName>
</protein>
<keyword evidence="2" id="KW-1185">Reference proteome</keyword>
<reference evidence="1" key="2">
    <citation type="submission" date="2021-01" db="UniProtKB">
        <authorList>
            <consortium name="EnsemblMetazoa"/>
        </authorList>
    </citation>
    <scope>IDENTIFICATION</scope>
</reference>
<dbReference type="RefSeq" id="XP_030838456.1">
    <property type="nucleotide sequence ID" value="XM_030982596.1"/>
</dbReference>
<reference evidence="2" key="1">
    <citation type="submission" date="2015-02" db="EMBL/GenBank/DDBJ databases">
        <title>Genome sequencing for Strongylocentrotus purpuratus.</title>
        <authorList>
            <person name="Murali S."/>
            <person name="Liu Y."/>
            <person name="Vee V."/>
            <person name="English A."/>
            <person name="Wang M."/>
            <person name="Skinner E."/>
            <person name="Han Y."/>
            <person name="Muzny D.M."/>
            <person name="Worley K.C."/>
            <person name="Gibbs R.A."/>
        </authorList>
    </citation>
    <scope>NUCLEOTIDE SEQUENCE</scope>
</reference>